<feature type="non-terminal residue" evidence="1">
    <location>
        <position position="135"/>
    </location>
</feature>
<sequence length="135" mass="15243">MKVKQIKQRGEQVWLVDGKINGKRKRMFFESEPKAKAWLAAENKDTTCQQWWLDLNNDERVDMMNAFMRSRDEGFTLLSAVDSFVVEGRGKSFLRKMTLGEALGNTGKDRRRKGQAAIPKASGFLGDKGLSGIAD</sequence>
<organism evidence="1">
    <name type="scientific">marine metagenome</name>
    <dbReference type="NCBI Taxonomy" id="408172"/>
    <lineage>
        <taxon>unclassified sequences</taxon>
        <taxon>metagenomes</taxon>
        <taxon>ecological metagenomes</taxon>
    </lineage>
</organism>
<dbReference type="EMBL" id="UINC01201728">
    <property type="protein sequence ID" value="SVE21193.1"/>
    <property type="molecule type" value="Genomic_DNA"/>
</dbReference>
<dbReference type="AlphaFoldDB" id="A0A383BN10"/>
<reference evidence="1" key="1">
    <citation type="submission" date="2018-05" db="EMBL/GenBank/DDBJ databases">
        <authorList>
            <person name="Lanie J.A."/>
            <person name="Ng W.-L."/>
            <person name="Kazmierczak K.M."/>
            <person name="Andrzejewski T.M."/>
            <person name="Davidsen T.M."/>
            <person name="Wayne K.J."/>
            <person name="Tettelin H."/>
            <person name="Glass J.I."/>
            <person name="Rusch D."/>
            <person name="Podicherti R."/>
            <person name="Tsui H.-C.T."/>
            <person name="Winkler M.E."/>
        </authorList>
    </citation>
    <scope>NUCLEOTIDE SEQUENCE</scope>
</reference>
<proteinExistence type="predicted"/>
<evidence type="ECO:0000313" key="1">
    <source>
        <dbReference type="EMBL" id="SVE21193.1"/>
    </source>
</evidence>
<gene>
    <name evidence="1" type="ORF">METZ01_LOCUS474047</name>
</gene>
<protein>
    <submittedName>
        <fullName evidence="1">Uncharacterized protein</fullName>
    </submittedName>
</protein>
<name>A0A383BN10_9ZZZZ</name>
<accession>A0A383BN10</accession>